<evidence type="ECO:0000256" key="1">
    <source>
        <dbReference type="SAM" id="SignalP"/>
    </source>
</evidence>
<dbReference type="EMBL" id="CP041730">
    <property type="protein sequence ID" value="QDQ25747.1"/>
    <property type="molecule type" value="Genomic_DNA"/>
</dbReference>
<feature type="signal peptide" evidence="1">
    <location>
        <begin position="1"/>
        <end position="30"/>
    </location>
</feature>
<protein>
    <submittedName>
        <fullName evidence="2">PEP-CTERM sorting domain-containing protein</fullName>
    </submittedName>
</protein>
<name>A0A516SC78_9NEIS</name>
<feature type="chain" id="PRO_5028025989" evidence="1">
    <location>
        <begin position="31"/>
        <end position="214"/>
    </location>
</feature>
<dbReference type="NCBIfam" id="NF038129">
    <property type="entry name" value="PEP_NF038129"/>
    <property type="match status" value="1"/>
</dbReference>
<organism evidence="2 3">
    <name type="scientific">Chitinimonas arctica</name>
    <dbReference type="NCBI Taxonomy" id="2594795"/>
    <lineage>
        <taxon>Bacteria</taxon>
        <taxon>Pseudomonadati</taxon>
        <taxon>Pseudomonadota</taxon>
        <taxon>Betaproteobacteria</taxon>
        <taxon>Neisseriales</taxon>
        <taxon>Chitinibacteraceae</taxon>
        <taxon>Chitinimonas</taxon>
    </lineage>
</organism>
<proteinExistence type="predicted"/>
<evidence type="ECO:0000313" key="3">
    <source>
        <dbReference type="Proteomes" id="UP000317550"/>
    </source>
</evidence>
<dbReference type="InterPro" id="IPR013424">
    <property type="entry name" value="Ice-binding_C"/>
</dbReference>
<reference evidence="3" key="1">
    <citation type="submission" date="2019-07" db="EMBL/GenBank/DDBJ databases">
        <title>Chitinimonas sp. nov., isolated from Ny-Alesund, arctica soil.</title>
        <authorList>
            <person name="Xu Q."/>
            <person name="Peng F."/>
        </authorList>
    </citation>
    <scope>NUCLEOTIDE SEQUENCE [LARGE SCALE GENOMIC DNA]</scope>
    <source>
        <strain evidence="3">R3-44</strain>
    </source>
</reference>
<sequence>MPKRNTQVKLWTKPLFGLFAALALLASAGASVSYDIRVDTSSLAGSQGHLDFGLIGLNDSPLAGASITGLSGGSLLGPVQLDGGAAAVAGGWALDNGQAFNAVFGAWQFGQQLGFRLTFSGDWQTNPLGSGNTFAFKLWNQAADATLLTNDGNGDLLRFELLPAGRIEAVTFDRDGQGHGSPVSITAVPEPETAAMLMAGLMVLAAVKRRARGG</sequence>
<evidence type="ECO:0000313" key="2">
    <source>
        <dbReference type="EMBL" id="QDQ25747.1"/>
    </source>
</evidence>
<dbReference type="AlphaFoldDB" id="A0A516SC78"/>
<keyword evidence="1" id="KW-0732">Signal</keyword>
<dbReference type="NCBIfam" id="TIGR02595">
    <property type="entry name" value="PEP_CTERM"/>
    <property type="match status" value="1"/>
</dbReference>
<gene>
    <name evidence="2" type="ORF">FNU76_04945</name>
</gene>
<dbReference type="KEGG" id="cari:FNU76_04945"/>
<keyword evidence="3" id="KW-1185">Reference proteome</keyword>
<accession>A0A516SC78</accession>
<dbReference type="Proteomes" id="UP000317550">
    <property type="component" value="Chromosome"/>
</dbReference>
<dbReference type="OrthoDB" id="9944096at2"/>